<accession>C5L8H4</accession>
<dbReference type="EMBL" id="GG680162">
    <property type="protein sequence ID" value="EER06963.1"/>
    <property type="molecule type" value="Genomic_DNA"/>
</dbReference>
<protein>
    <submittedName>
        <fullName evidence="2">Uncharacterized protein</fullName>
    </submittedName>
</protein>
<feature type="compositionally biased region" description="Basic and acidic residues" evidence="1">
    <location>
        <begin position="62"/>
        <end position="71"/>
    </location>
</feature>
<dbReference type="GeneID" id="9059256"/>
<gene>
    <name evidence="2" type="ORF">Pmar_PMAR016378</name>
</gene>
<dbReference type="AlphaFoldDB" id="C5L8H4"/>
<sequence length="71" mass="8081">MNTNTVALPNHHGTHNDHKVYSITIVDRLMPSDLDRIVTVCQVSRRQRHTTAGDRASSTKQPHAEEREGHR</sequence>
<dbReference type="Proteomes" id="UP000007800">
    <property type="component" value="Unassembled WGS sequence"/>
</dbReference>
<feature type="region of interest" description="Disordered" evidence="1">
    <location>
        <begin position="44"/>
        <end position="71"/>
    </location>
</feature>
<reference evidence="2 3" key="1">
    <citation type="submission" date="2008-07" db="EMBL/GenBank/DDBJ databases">
        <authorList>
            <person name="El-Sayed N."/>
            <person name="Caler E."/>
            <person name="Inman J."/>
            <person name="Amedeo P."/>
            <person name="Hass B."/>
            <person name="Wortman J."/>
        </authorList>
    </citation>
    <scope>NUCLEOTIDE SEQUENCE [LARGE SCALE GENOMIC DNA]</scope>
    <source>
        <strain evidence="3">ATCC 50983 / TXsc</strain>
    </source>
</reference>
<name>C5L8H4_PERM5</name>
<evidence type="ECO:0000313" key="3">
    <source>
        <dbReference type="Proteomes" id="UP000007800"/>
    </source>
</evidence>
<evidence type="ECO:0000256" key="1">
    <source>
        <dbReference type="SAM" id="MobiDB-lite"/>
    </source>
</evidence>
<keyword evidence="3" id="KW-1185">Reference proteome</keyword>
<dbReference type="RefSeq" id="XP_002775147.1">
    <property type="nucleotide sequence ID" value="XM_002775101.1"/>
</dbReference>
<dbReference type="InParanoid" id="C5L8H4"/>
<evidence type="ECO:0000313" key="2">
    <source>
        <dbReference type="EMBL" id="EER06963.1"/>
    </source>
</evidence>
<organism evidence="3">
    <name type="scientific">Perkinsus marinus (strain ATCC 50983 / TXsc)</name>
    <dbReference type="NCBI Taxonomy" id="423536"/>
    <lineage>
        <taxon>Eukaryota</taxon>
        <taxon>Sar</taxon>
        <taxon>Alveolata</taxon>
        <taxon>Perkinsozoa</taxon>
        <taxon>Perkinsea</taxon>
        <taxon>Perkinsida</taxon>
        <taxon>Perkinsidae</taxon>
        <taxon>Perkinsus</taxon>
    </lineage>
</organism>
<proteinExistence type="predicted"/>